<dbReference type="GO" id="GO:0006744">
    <property type="term" value="P:ubiquinone biosynthetic process"/>
    <property type="evidence" value="ECO:0007669"/>
    <property type="project" value="UniProtKB-UniPathway"/>
</dbReference>
<evidence type="ECO:0000313" key="10">
    <source>
        <dbReference type="EMBL" id="RYB05664.1"/>
    </source>
</evidence>
<keyword evidence="8" id="KW-0472">Membrane</keyword>
<dbReference type="InterPro" id="IPR036188">
    <property type="entry name" value="FAD/NAD-bd_sf"/>
</dbReference>
<dbReference type="GO" id="GO:0004497">
    <property type="term" value="F:monooxygenase activity"/>
    <property type="evidence" value="ECO:0007669"/>
    <property type="project" value="UniProtKB-KW"/>
</dbReference>
<dbReference type="InterPro" id="IPR002938">
    <property type="entry name" value="FAD-bd"/>
</dbReference>
<dbReference type="Gene3D" id="3.50.50.60">
    <property type="entry name" value="FAD/NAD(P)-binding domain"/>
    <property type="match status" value="2"/>
</dbReference>
<dbReference type="GO" id="GO:0016705">
    <property type="term" value="F:oxidoreductase activity, acting on paired donors, with incorporation or reduction of molecular oxygen"/>
    <property type="evidence" value="ECO:0007669"/>
    <property type="project" value="InterPro"/>
</dbReference>
<dbReference type="SUPFAM" id="SSF51905">
    <property type="entry name" value="FAD/NAD(P)-binding domain"/>
    <property type="match status" value="1"/>
</dbReference>
<dbReference type="PRINTS" id="PR00420">
    <property type="entry name" value="RNGMNOXGNASE"/>
</dbReference>
<dbReference type="AlphaFoldDB" id="A0A4Q2RGH5"/>
<dbReference type="RefSeq" id="WP_129218770.1">
    <property type="nucleotide sequence ID" value="NZ_QYBC01000006.1"/>
</dbReference>
<dbReference type="PANTHER" id="PTHR43876">
    <property type="entry name" value="UBIQUINONE BIOSYNTHESIS MONOOXYGENASE COQ6, MITOCHONDRIAL"/>
    <property type="match status" value="1"/>
</dbReference>
<dbReference type="PANTHER" id="PTHR43876:SF7">
    <property type="entry name" value="UBIQUINONE BIOSYNTHESIS MONOOXYGENASE COQ6, MITOCHONDRIAL"/>
    <property type="match status" value="1"/>
</dbReference>
<dbReference type="UniPathway" id="UPA00232"/>
<sequence>MTAASPEPAGAAPRGAEGPGVRTVAAEVAMVGAGAVGLSIGIALATAGITVVLVGTVDARPNGRTVALLEGSVQFLARLGVWRQLRDLAEPLQVMRLVDDTGSLFRGPPVAFDAREIGRDCFGYNIQNHLLVAGLAEAARAVPGLTLLPGRLERFAFGPDRVAAEGPDGLSVSGTVLVAADGRRSAARRAAGIGVREVPYPQEALTATLHHDRPHRNVSTEFHTRQGPFTLVPLPGSAEAEHRSSLVWGMAPEAAERRAALPPERLARDIERQSRMLLGRIRVVGPVGRFPIASLKADRLVGPRIAVAGEAAHAMAPIGAQGLNLSLRDAAALSEVLADARRGGEDLGAPAVLDRYARTRQGDIAARSFGVDWLNRAILDDRLPTDLLRGAGLLAMSSIGPLRRLAMRQGLMPGADADAAATR</sequence>
<feature type="transmembrane region" description="Helical" evidence="8">
    <location>
        <begin position="28"/>
        <end position="54"/>
    </location>
</feature>
<gene>
    <name evidence="10" type="ORF">D3272_08710</name>
</gene>
<keyword evidence="7" id="KW-0503">Monooxygenase</keyword>
<dbReference type="InterPro" id="IPR010971">
    <property type="entry name" value="UbiH/COQ6"/>
</dbReference>
<evidence type="ECO:0000256" key="3">
    <source>
        <dbReference type="ARBA" id="ARBA00005349"/>
    </source>
</evidence>
<evidence type="ECO:0000256" key="1">
    <source>
        <dbReference type="ARBA" id="ARBA00001974"/>
    </source>
</evidence>
<evidence type="ECO:0000256" key="7">
    <source>
        <dbReference type="ARBA" id="ARBA00023033"/>
    </source>
</evidence>
<reference evidence="10 11" key="2">
    <citation type="submission" date="2019-02" db="EMBL/GenBank/DDBJ databases">
        <title>'Lichenibacterium ramalinii' gen. nov. sp. nov., 'Lichenibacterium minor' gen. nov. sp. nov.</title>
        <authorList>
            <person name="Pankratov T."/>
        </authorList>
    </citation>
    <scope>NUCLEOTIDE SEQUENCE [LARGE SCALE GENOMIC DNA]</scope>
    <source>
        <strain evidence="10 11">RmlP001</strain>
    </source>
</reference>
<evidence type="ECO:0000256" key="8">
    <source>
        <dbReference type="SAM" id="Phobius"/>
    </source>
</evidence>
<keyword evidence="5" id="KW-0274">FAD</keyword>
<proteinExistence type="inferred from homology"/>
<dbReference type="OrthoDB" id="9796623at2"/>
<evidence type="ECO:0000256" key="2">
    <source>
        <dbReference type="ARBA" id="ARBA00004749"/>
    </source>
</evidence>
<evidence type="ECO:0000256" key="6">
    <source>
        <dbReference type="ARBA" id="ARBA00023002"/>
    </source>
</evidence>
<dbReference type="Pfam" id="PF01494">
    <property type="entry name" value="FAD_binding_3"/>
    <property type="match status" value="1"/>
</dbReference>
<dbReference type="EMBL" id="QYBC01000006">
    <property type="protein sequence ID" value="RYB05664.1"/>
    <property type="molecule type" value="Genomic_DNA"/>
</dbReference>
<keyword evidence="8" id="KW-0812">Transmembrane</keyword>
<evidence type="ECO:0000256" key="5">
    <source>
        <dbReference type="ARBA" id="ARBA00022827"/>
    </source>
</evidence>
<keyword evidence="6" id="KW-0560">Oxidoreductase</keyword>
<keyword evidence="10" id="KW-0830">Ubiquinone</keyword>
<name>A0A4Q2RGH5_9HYPH</name>
<organism evidence="10 11">
    <name type="scientific">Lichenibacterium ramalinae</name>
    <dbReference type="NCBI Taxonomy" id="2316527"/>
    <lineage>
        <taxon>Bacteria</taxon>
        <taxon>Pseudomonadati</taxon>
        <taxon>Pseudomonadota</taxon>
        <taxon>Alphaproteobacteria</taxon>
        <taxon>Hyphomicrobiales</taxon>
        <taxon>Lichenihabitantaceae</taxon>
        <taxon>Lichenibacterium</taxon>
    </lineage>
</organism>
<dbReference type="GO" id="GO:0071949">
    <property type="term" value="F:FAD binding"/>
    <property type="evidence" value="ECO:0007669"/>
    <property type="project" value="InterPro"/>
</dbReference>
<comment type="similarity">
    <text evidence="3">Belongs to the UbiH/COQ6 family.</text>
</comment>
<evidence type="ECO:0000259" key="9">
    <source>
        <dbReference type="Pfam" id="PF01494"/>
    </source>
</evidence>
<evidence type="ECO:0000256" key="4">
    <source>
        <dbReference type="ARBA" id="ARBA00022630"/>
    </source>
</evidence>
<keyword evidence="4" id="KW-0285">Flavoprotein</keyword>
<comment type="caution">
    <text evidence="10">The sequence shown here is derived from an EMBL/GenBank/DDBJ whole genome shotgun (WGS) entry which is preliminary data.</text>
</comment>
<feature type="domain" description="FAD-binding" evidence="9">
    <location>
        <begin position="26"/>
        <end position="361"/>
    </location>
</feature>
<keyword evidence="8" id="KW-1133">Transmembrane helix</keyword>
<dbReference type="InterPro" id="IPR051205">
    <property type="entry name" value="UbiH/COQ6_monooxygenase"/>
</dbReference>
<keyword evidence="11" id="KW-1185">Reference proteome</keyword>
<comment type="cofactor">
    <cofactor evidence="1">
        <name>FAD</name>
        <dbReference type="ChEBI" id="CHEBI:57692"/>
    </cofactor>
</comment>
<protein>
    <submittedName>
        <fullName evidence="10">Ubiquinone biosynthesis protein UbiH</fullName>
    </submittedName>
</protein>
<evidence type="ECO:0000313" key="11">
    <source>
        <dbReference type="Proteomes" id="UP000289411"/>
    </source>
</evidence>
<dbReference type="Proteomes" id="UP000289411">
    <property type="component" value="Unassembled WGS sequence"/>
</dbReference>
<reference evidence="10 11" key="1">
    <citation type="submission" date="2018-09" db="EMBL/GenBank/DDBJ databases">
        <authorList>
            <person name="Grouzdev D.S."/>
            <person name="Krutkina M.S."/>
        </authorList>
    </citation>
    <scope>NUCLEOTIDE SEQUENCE [LARGE SCALE GENOMIC DNA]</scope>
    <source>
        <strain evidence="10 11">RmlP001</strain>
    </source>
</reference>
<accession>A0A4Q2RGH5</accession>
<dbReference type="NCBIfam" id="TIGR01988">
    <property type="entry name" value="Ubi-OHases"/>
    <property type="match status" value="1"/>
</dbReference>
<comment type="pathway">
    <text evidence="2">Cofactor biosynthesis; ubiquinone biosynthesis.</text>
</comment>